<name>I1BXA1_RHIO9</name>
<evidence type="ECO:0000313" key="2">
    <source>
        <dbReference type="EMBL" id="EIE80831.1"/>
    </source>
</evidence>
<evidence type="ECO:0000313" key="3">
    <source>
        <dbReference type="Proteomes" id="UP000009138"/>
    </source>
</evidence>
<gene>
    <name evidence="2" type="ORF">RO3G_05536</name>
</gene>
<dbReference type="EMBL" id="CH476735">
    <property type="protein sequence ID" value="EIE80831.1"/>
    <property type="molecule type" value="Genomic_DNA"/>
</dbReference>
<dbReference type="AlphaFoldDB" id="I1BXA1"/>
<dbReference type="InParanoid" id="I1BXA1"/>
<feature type="signal peptide" evidence="1">
    <location>
        <begin position="1"/>
        <end position="20"/>
    </location>
</feature>
<dbReference type="RefSeq" id="XP_067516227.1">
    <property type="nucleotide sequence ID" value="XM_067660126.1"/>
</dbReference>
<sequence>MKSTILVLLFSLAFLKLVNATCQYFGTAPICEGECPAGWEYRFSASYSNRYADGTESLPGFGASCWKGEKVYCCDGN</sequence>
<dbReference type="OrthoDB" id="6332879at2759"/>
<dbReference type="Proteomes" id="UP000009138">
    <property type="component" value="Unassembled WGS sequence"/>
</dbReference>
<evidence type="ECO:0000256" key="1">
    <source>
        <dbReference type="SAM" id="SignalP"/>
    </source>
</evidence>
<keyword evidence="3" id="KW-1185">Reference proteome</keyword>
<protein>
    <submittedName>
        <fullName evidence="2">Uncharacterized protein</fullName>
    </submittedName>
</protein>
<feature type="chain" id="PRO_5003637765" evidence="1">
    <location>
        <begin position="21"/>
        <end position="77"/>
    </location>
</feature>
<organism evidence="2 3">
    <name type="scientific">Rhizopus delemar (strain RA 99-880 / ATCC MYA-4621 / FGSC 9543 / NRRL 43880)</name>
    <name type="common">Mucormycosis agent</name>
    <name type="synonym">Rhizopus arrhizus var. delemar</name>
    <dbReference type="NCBI Taxonomy" id="246409"/>
    <lineage>
        <taxon>Eukaryota</taxon>
        <taxon>Fungi</taxon>
        <taxon>Fungi incertae sedis</taxon>
        <taxon>Mucoromycota</taxon>
        <taxon>Mucoromycotina</taxon>
        <taxon>Mucoromycetes</taxon>
        <taxon>Mucorales</taxon>
        <taxon>Mucorineae</taxon>
        <taxon>Rhizopodaceae</taxon>
        <taxon>Rhizopus</taxon>
    </lineage>
</organism>
<dbReference type="GeneID" id="93612507"/>
<proteinExistence type="predicted"/>
<reference evidence="2 3" key="1">
    <citation type="journal article" date="2009" name="PLoS Genet.">
        <title>Genomic analysis of the basal lineage fungus Rhizopus oryzae reveals a whole-genome duplication.</title>
        <authorList>
            <person name="Ma L.-J."/>
            <person name="Ibrahim A.S."/>
            <person name="Skory C."/>
            <person name="Grabherr M.G."/>
            <person name="Burger G."/>
            <person name="Butler M."/>
            <person name="Elias M."/>
            <person name="Idnurm A."/>
            <person name="Lang B.F."/>
            <person name="Sone T."/>
            <person name="Abe A."/>
            <person name="Calvo S.E."/>
            <person name="Corrochano L.M."/>
            <person name="Engels R."/>
            <person name="Fu J."/>
            <person name="Hansberg W."/>
            <person name="Kim J.-M."/>
            <person name="Kodira C.D."/>
            <person name="Koehrsen M.J."/>
            <person name="Liu B."/>
            <person name="Miranda-Saavedra D."/>
            <person name="O'Leary S."/>
            <person name="Ortiz-Castellanos L."/>
            <person name="Poulter R."/>
            <person name="Rodriguez-Romero J."/>
            <person name="Ruiz-Herrera J."/>
            <person name="Shen Y.-Q."/>
            <person name="Zeng Q."/>
            <person name="Galagan J."/>
            <person name="Birren B.W."/>
            <person name="Cuomo C.A."/>
            <person name="Wickes B.L."/>
        </authorList>
    </citation>
    <scope>NUCLEOTIDE SEQUENCE [LARGE SCALE GENOMIC DNA]</scope>
    <source>
        <strain evidence="3">RA 99-880 / ATCC MYA-4621 / FGSC 9543 / NRRL 43880</strain>
    </source>
</reference>
<accession>I1BXA1</accession>
<keyword evidence="1" id="KW-0732">Signal</keyword>
<dbReference type="VEuPathDB" id="FungiDB:RO3G_05536"/>